<evidence type="ECO:0000256" key="1">
    <source>
        <dbReference type="SAM" id="MobiDB-lite"/>
    </source>
</evidence>
<organism evidence="3 4">
    <name type="scientific">Parastrongyloides trichosuri</name>
    <name type="common">Possum-specific nematode worm</name>
    <dbReference type="NCBI Taxonomy" id="131310"/>
    <lineage>
        <taxon>Eukaryota</taxon>
        <taxon>Metazoa</taxon>
        <taxon>Ecdysozoa</taxon>
        <taxon>Nematoda</taxon>
        <taxon>Chromadorea</taxon>
        <taxon>Rhabditida</taxon>
        <taxon>Tylenchina</taxon>
        <taxon>Panagrolaimomorpha</taxon>
        <taxon>Strongyloidoidea</taxon>
        <taxon>Strongyloididae</taxon>
        <taxon>Parastrongyloides</taxon>
    </lineage>
</organism>
<evidence type="ECO:0000256" key="2">
    <source>
        <dbReference type="SAM" id="SignalP"/>
    </source>
</evidence>
<dbReference type="PROSITE" id="PS51257">
    <property type="entry name" value="PROKAR_LIPOPROTEIN"/>
    <property type="match status" value="1"/>
</dbReference>
<name>A0A0N4ZT95_PARTI</name>
<evidence type="ECO:0000313" key="3">
    <source>
        <dbReference type="Proteomes" id="UP000038045"/>
    </source>
</evidence>
<reference evidence="4" key="1">
    <citation type="submission" date="2017-02" db="UniProtKB">
        <authorList>
            <consortium name="WormBaseParasite"/>
        </authorList>
    </citation>
    <scope>IDENTIFICATION</scope>
</reference>
<evidence type="ECO:0000313" key="4">
    <source>
        <dbReference type="WBParaSite" id="PTRK_0001172400.1"/>
    </source>
</evidence>
<dbReference type="WBParaSite" id="PTRK_0001172400.1">
    <property type="protein sequence ID" value="PTRK_0001172400.1"/>
    <property type="gene ID" value="PTRK_0001172400"/>
</dbReference>
<keyword evidence="3" id="KW-1185">Reference proteome</keyword>
<accession>A0A0N4ZT95</accession>
<protein>
    <submittedName>
        <fullName evidence="4">Uncharacterized protein</fullName>
    </submittedName>
</protein>
<keyword evidence="2" id="KW-0732">Signal</keyword>
<feature type="signal peptide" evidence="2">
    <location>
        <begin position="1"/>
        <end position="19"/>
    </location>
</feature>
<feature type="region of interest" description="Disordered" evidence="1">
    <location>
        <begin position="81"/>
        <end position="112"/>
    </location>
</feature>
<dbReference type="AlphaFoldDB" id="A0A0N4ZT95"/>
<sequence>MKVIAFNTLLISLFKLSESTFLPGLGMGCCRPACQQDCAPQAQNCVPCQPAAPACPPVGGGIPQQAPASYAVPPPSGYAVPPSTGYAAPPQGPISPGIYPQAGGTPSNEYSSPPIGTAYAVPKFRV</sequence>
<feature type="chain" id="PRO_5005892191" evidence="2">
    <location>
        <begin position="20"/>
        <end position="126"/>
    </location>
</feature>
<proteinExistence type="predicted"/>
<dbReference type="Proteomes" id="UP000038045">
    <property type="component" value="Unplaced"/>
</dbReference>